<proteinExistence type="predicted"/>
<evidence type="ECO:0000313" key="5">
    <source>
        <dbReference type="EMBL" id="KFA92666.1"/>
    </source>
</evidence>
<keyword evidence="2" id="KW-0964">Secreted</keyword>
<dbReference type="GO" id="GO:0004601">
    <property type="term" value="F:peroxidase activity"/>
    <property type="evidence" value="ECO:0007669"/>
    <property type="project" value="UniProtKB-KW"/>
</dbReference>
<reference evidence="5 6" key="1">
    <citation type="submission" date="2014-07" db="EMBL/GenBank/DDBJ databases">
        <title>Draft Genome Sequence of Gephyronic Acid Producer, Cystobacter violaceus Strain Cb vi76.</title>
        <authorList>
            <person name="Stevens D.C."/>
            <person name="Young J."/>
            <person name="Carmichael R."/>
            <person name="Tan J."/>
            <person name="Taylor R.E."/>
        </authorList>
    </citation>
    <scope>NUCLEOTIDE SEQUENCE [LARGE SCALE GENOMIC DNA]</scope>
    <source>
        <strain evidence="5 6">Cb vi76</strain>
    </source>
</reference>
<evidence type="ECO:0000256" key="2">
    <source>
        <dbReference type="ARBA" id="ARBA00022525"/>
    </source>
</evidence>
<keyword evidence="3" id="KW-0325">Glycoprotein</keyword>
<dbReference type="CDD" id="cd09819">
    <property type="entry name" value="An_peroxidase_bacterial_1"/>
    <property type="match status" value="1"/>
</dbReference>
<dbReference type="Proteomes" id="UP000028547">
    <property type="component" value="Unassembled WGS sequence"/>
</dbReference>
<feature type="region of interest" description="Disordered" evidence="4">
    <location>
        <begin position="53"/>
        <end position="76"/>
    </location>
</feature>
<evidence type="ECO:0000313" key="6">
    <source>
        <dbReference type="Proteomes" id="UP000028547"/>
    </source>
</evidence>
<feature type="region of interest" description="Disordered" evidence="4">
    <location>
        <begin position="1"/>
        <end position="22"/>
    </location>
</feature>
<dbReference type="InterPro" id="IPR010255">
    <property type="entry name" value="Haem_peroxidase_sf"/>
</dbReference>
<dbReference type="Pfam" id="PF03098">
    <property type="entry name" value="An_peroxidase"/>
    <property type="match status" value="1"/>
</dbReference>
<dbReference type="PANTHER" id="PTHR11475:SF4">
    <property type="entry name" value="CHORION PEROXIDASE"/>
    <property type="match status" value="1"/>
</dbReference>
<evidence type="ECO:0000256" key="1">
    <source>
        <dbReference type="ARBA" id="ARBA00004613"/>
    </source>
</evidence>
<keyword evidence="5" id="KW-0560">Oxidoreductase</keyword>
<dbReference type="InterPro" id="IPR019791">
    <property type="entry name" value="Haem_peroxidase_animal"/>
</dbReference>
<comment type="caution">
    <text evidence="5">The sequence shown here is derived from an EMBL/GenBank/DDBJ whole genome shotgun (WGS) entry which is preliminary data.</text>
</comment>
<dbReference type="GO" id="GO:0006979">
    <property type="term" value="P:response to oxidative stress"/>
    <property type="evidence" value="ECO:0007669"/>
    <property type="project" value="InterPro"/>
</dbReference>
<gene>
    <name evidence="5" type="ORF">Q664_13760</name>
</gene>
<dbReference type="RefSeq" id="WP_043394370.1">
    <property type="nucleotide sequence ID" value="NZ_JPMI01000080.1"/>
</dbReference>
<evidence type="ECO:0000256" key="4">
    <source>
        <dbReference type="SAM" id="MobiDB-lite"/>
    </source>
</evidence>
<dbReference type="PRINTS" id="PR00457">
    <property type="entry name" value="ANPEROXIDASE"/>
</dbReference>
<accession>A0A084SW31</accession>
<dbReference type="SUPFAM" id="SSF48113">
    <property type="entry name" value="Heme-dependent peroxidases"/>
    <property type="match status" value="1"/>
</dbReference>
<dbReference type="EMBL" id="JPMI01000080">
    <property type="protein sequence ID" value="KFA92666.1"/>
    <property type="molecule type" value="Genomic_DNA"/>
</dbReference>
<evidence type="ECO:0000256" key="3">
    <source>
        <dbReference type="ARBA" id="ARBA00023180"/>
    </source>
</evidence>
<dbReference type="PROSITE" id="PS50292">
    <property type="entry name" value="PEROXIDASE_3"/>
    <property type="match status" value="1"/>
</dbReference>
<comment type="subcellular location">
    <subcellularLocation>
        <location evidence="1">Secreted</location>
    </subcellularLocation>
</comment>
<dbReference type="Gene3D" id="1.10.640.10">
    <property type="entry name" value="Haem peroxidase domain superfamily, animal type"/>
    <property type="match status" value="1"/>
</dbReference>
<dbReference type="InterPro" id="IPR037120">
    <property type="entry name" value="Haem_peroxidase_sf_animal"/>
</dbReference>
<dbReference type="GO" id="GO:0020037">
    <property type="term" value="F:heme binding"/>
    <property type="evidence" value="ECO:0007669"/>
    <property type="project" value="InterPro"/>
</dbReference>
<dbReference type="GO" id="GO:0005576">
    <property type="term" value="C:extracellular region"/>
    <property type="evidence" value="ECO:0007669"/>
    <property type="project" value="UniProtKB-SubCell"/>
</dbReference>
<name>A0A084SW31_9BACT</name>
<dbReference type="PANTHER" id="PTHR11475">
    <property type="entry name" value="OXIDASE/PEROXIDASE"/>
    <property type="match status" value="1"/>
</dbReference>
<organism evidence="5 6">
    <name type="scientific">Archangium violaceum Cb vi76</name>
    <dbReference type="NCBI Taxonomy" id="1406225"/>
    <lineage>
        <taxon>Bacteria</taxon>
        <taxon>Pseudomonadati</taxon>
        <taxon>Myxococcota</taxon>
        <taxon>Myxococcia</taxon>
        <taxon>Myxococcales</taxon>
        <taxon>Cystobacterineae</taxon>
        <taxon>Archangiaceae</taxon>
        <taxon>Archangium</taxon>
    </lineage>
</organism>
<keyword evidence="5" id="KW-0575">Peroxidase</keyword>
<protein>
    <submittedName>
        <fullName evidence="5">Peroxidase</fullName>
    </submittedName>
</protein>
<dbReference type="AlphaFoldDB" id="A0A084SW31"/>
<sequence>MLHGETQIRGHNPPESQFHDRGRFGRLFPGLPVFAPDTAKVREALFELGKIGGLMDAQDPPPGQPPGPNASNIDNETIPAGFTFFGQFVDHDLTFDPTSILERQNDPEAIENFRTPAFELDNVYGSGPRISRHLYDSRDPAKFLIEKLGGPDSNDDMPRNSQNTALIGDPRNDENTIVSQFHLAMLKFHNAVVDHLRKKNPNDPQVFDKAQRMVRWHYQWIILHDFLPRTVGLEVLKDVLDDRPRERIFRWRHEPYIPVEFSVAAYRFGHSQVRPGYGLNAGFGAGIFNDTLDPNAADPADLRGGKRATRRFVEWARFFEGLAGSSGITPVPSKRIDPRLSTPLFKLLIGAPGQVGGDGVGSITNPQSLAQRNLLRSLALRLPSGQAMARRLGIRPLKLDELKSLGVGFETSSPPWYYILREAQLEKDNEGRRLGPVGARIVAEVFVGVLRGDRFSFLNANPCWKPELANSEGKFLMADLLKFAGVPLVPPPAPAPAPTP</sequence>
<feature type="compositionally biased region" description="Pro residues" evidence="4">
    <location>
        <begin position="59"/>
        <end position="68"/>
    </location>
</feature>